<evidence type="ECO:0000256" key="1">
    <source>
        <dbReference type="SAM" id="Phobius"/>
    </source>
</evidence>
<keyword evidence="1" id="KW-0812">Transmembrane</keyword>
<feature type="transmembrane region" description="Helical" evidence="1">
    <location>
        <begin position="12"/>
        <end position="38"/>
    </location>
</feature>
<accession>A0AAV6TR01</accession>
<gene>
    <name evidence="2" type="ORF">JTE90_026428</name>
</gene>
<proteinExistence type="predicted"/>
<keyword evidence="3" id="KW-1185">Reference proteome</keyword>
<feature type="non-terminal residue" evidence="2">
    <location>
        <position position="1"/>
    </location>
</feature>
<comment type="caution">
    <text evidence="2">The sequence shown here is derived from an EMBL/GenBank/DDBJ whole genome shotgun (WGS) entry which is preliminary data.</text>
</comment>
<keyword evidence="1" id="KW-1133">Transmembrane helix</keyword>
<dbReference type="EMBL" id="JAFNEN010001401">
    <property type="protein sequence ID" value="KAG8173953.1"/>
    <property type="molecule type" value="Genomic_DNA"/>
</dbReference>
<evidence type="ECO:0000313" key="3">
    <source>
        <dbReference type="Proteomes" id="UP000827092"/>
    </source>
</evidence>
<sequence length="54" mass="6720">YEFIFKTMLRNFIYRAFEVVMDVCFYVVFKMEVLYYYYFSRSSIKSSYTDSSLK</sequence>
<keyword evidence="1" id="KW-0472">Membrane</keyword>
<dbReference type="AlphaFoldDB" id="A0AAV6TR01"/>
<evidence type="ECO:0000313" key="2">
    <source>
        <dbReference type="EMBL" id="KAG8173953.1"/>
    </source>
</evidence>
<name>A0AAV6TR01_9ARAC</name>
<organism evidence="2 3">
    <name type="scientific">Oedothorax gibbosus</name>
    <dbReference type="NCBI Taxonomy" id="931172"/>
    <lineage>
        <taxon>Eukaryota</taxon>
        <taxon>Metazoa</taxon>
        <taxon>Ecdysozoa</taxon>
        <taxon>Arthropoda</taxon>
        <taxon>Chelicerata</taxon>
        <taxon>Arachnida</taxon>
        <taxon>Araneae</taxon>
        <taxon>Araneomorphae</taxon>
        <taxon>Entelegynae</taxon>
        <taxon>Araneoidea</taxon>
        <taxon>Linyphiidae</taxon>
        <taxon>Erigoninae</taxon>
        <taxon>Oedothorax</taxon>
    </lineage>
</organism>
<reference evidence="2 3" key="1">
    <citation type="journal article" date="2022" name="Nat. Ecol. Evol.">
        <title>A masculinizing supergene underlies an exaggerated male reproductive morph in a spider.</title>
        <authorList>
            <person name="Hendrickx F."/>
            <person name="De Corte Z."/>
            <person name="Sonet G."/>
            <person name="Van Belleghem S.M."/>
            <person name="Kostlbacher S."/>
            <person name="Vangestel C."/>
        </authorList>
    </citation>
    <scope>NUCLEOTIDE SEQUENCE [LARGE SCALE GENOMIC DNA]</scope>
    <source>
        <strain evidence="2">W744_W776</strain>
    </source>
</reference>
<protein>
    <submittedName>
        <fullName evidence="2">Uncharacterized protein</fullName>
    </submittedName>
</protein>
<dbReference type="Proteomes" id="UP000827092">
    <property type="component" value="Unassembled WGS sequence"/>
</dbReference>